<dbReference type="STRING" id="655355.SAMN05216283_1176"/>
<gene>
    <name evidence="1" type="ORF">SAMN05216283_1176</name>
</gene>
<evidence type="ECO:0000313" key="1">
    <source>
        <dbReference type="EMBL" id="SFF81872.1"/>
    </source>
</evidence>
<protein>
    <submittedName>
        <fullName evidence="1">Uncharacterized protein</fullName>
    </submittedName>
</protein>
<organism evidence="1 2">
    <name type="scientific">Sunxiuqinia elliptica</name>
    <dbReference type="NCBI Taxonomy" id="655355"/>
    <lineage>
        <taxon>Bacteria</taxon>
        <taxon>Pseudomonadati</taxon>
        <taxon>Bacteroidota</taxon>
        <taxon>Bacteroidia</taxon>
        <taxon>Marinilabiliales</taxon>
        <taxon>Prolixibacteraceae</taxon>
        <taxon>Sunxiuqinia</taxon>
    </lineage>
</organism>
<accession>A0A1I2LQT9</accession>
<evidence type="ECO:0000313" key="2">
    <source>
        <dbReference type="Proteomes" id="UP000198964"/>
    </source>
</evidence>
<proteinExistence type="predicted"/>
<reference evidence="1 2" key="1">
    <citation type="submission" date="2016-10" db="EMBL/GenBank/DDBJ databases">
        <authorList>
            <person name="de Groot N.N."/>
        </authorList>
    </citation>
    <scope>NUCLEOTIDE SEQUENCE [LARGE SCALE GENOMIC DNA]</scope>
    <source>
        <strain evidence="1 2">CGMCC 1.9156</strain>
    </source>
</reference>
<sequence length="228" mass="26375">MIFEARQSLKSQLLEMPETGMGYQIIDAIQEGKYSSQRFVVYNTELVVNLDSDFDLYKRKIINEGYSSIKASSPYLELKDFQFVSRSKILEFRVLVESKMTEKGRFTGGSGATDNKEEYANGEEIFVRLSAYEDDKRIDFDNKKLKSGSYTTTYVDYQTCKRYNDDPVDRYALPNNEEIKWAFYIQPKSYDKLQRGIVQPAFGHDGGGIEAYFKNGTSNNTFFRKTAY</sequence>
<dbReference type="EMBL" id="FONW01000017">
    <property type="protein sequence ID" value="SFF81872.1"/>
    <property type="molecule type" value="Genomic_DNA"/>
</dbReference>
<dbReference type="RefSeq" id="WP_093921580.1">
    <property type="nucleotide sequence ID" value="NZ_FONW01000017.1"/>
</dbReference>
<keyword evidence="2" id="KW-1185">Reference proteome</keyword>
<dbReference type="Proteomes" id="UP000198964">
    <property type="component" value="Unassembled WGS sequence"/>
</dbReference>
<name>A0A1I2LQT9_9BACT</name>
<dbReference type="AlphaFoldDB" id="A0A1I2LQT9"/>